<accession>A0A542E3W6</accession>
<dbReference type="OrthoDB" id="3812135at2"/>
<feature type="transmembrane region" description="Helical" evidence="1">
    <location>
        <begin position="401"/>
        <end position="418"/>
    </location>
</feature>
<dbReference type="AlphaFoldDB" id="A0A542E3W6"/>
<feature type="transmembrane region" description="Helical" evidence="1">
    <location>
        <begin position="37"/>
        <end position="56"/>
    </location>
</feature>
<dbReference type="Proteomes" id="UP000317893">
    <property type="component" value="Unassembled WGS sequence"/>
</dbReference>
<protein>
    <recommendedName>
        <fullName evidence="4">ABC-2 type transport system permease protein</fullName>
    </recommendedName>
</protein>
<dbReference type="RefSeq" id="WP_141849269.1">
    <property type="nucleotide sequence ID" value="NZ_BAAAPR010000027.1"/>
</dbReference>
<sequence>MPTGTCSPERTDPPGSLASLGLVLRLRWRTVPTGGRVVVVVLLAVLGSAVGLLARLAHGLPDGAGGLTRADVVPALPATLVGFLLTTTLAAVAAGGGREALPADQVVAFPVGPRVDHLAALALAPVTVAWVAPAAALVVEVCYLAPHSVAPGLLVVALWLAVATATAQLVGWGAEAVRGAPYGVWVVRLALTLVVAAAAVALWTGRLAGATRALGGDLVADVVRAGAEGDGVPWVLGVLALLALTALAVALGDRAAAAVARRPRRVRAAAETRRHPPGRTLDAHGTLRRLDRAGVLRSPPLARGLLLLALLPGLVALAAPLDWVVLPVVPGFFGLGGALLFGVNAFVLDGGGAWWRESLPVAPRVLLRTRARLVAEVLALPTLASLVLGAVRAGWPPGPAPVVATAGALLVVAARILASTLRWSVRHPHAADLGSPRAQPAPAGTLLADTLRLTAHALAYGVLFCALAVAPWWWAALAAVVLLVPSVLSLRRTARLWDDPVVRAGVVRTVAGG</sequence>
<feature type="transmembrane region" description="Helical" evidence="1">
    <location>
        <begin position="151"/>
        <end position="170"/>
    </location>
</feature>
<feature type="transmembrane region" description="Helical" evidence="1">
    <location>
        <begin position="182"/>
        <end position="203"/>
    </location>
</feature>
<name>A0A542E3W6_9MICO</name>
<organism evidence="2 3">
    <name type="scientific">Lapillicoccus jejuensis</name>
    <dbReference type="NCBI Taxonomy" id="402171"/>
    <lineage>
        <taxon>Bacteria</taxon>
        <taxon>Bacillati</taxon>
        <taxon>Actinomycetota</taxon>
        <taxon>Actinomycetes</taxon>
        <taxon>Micrococcales</taxon>
        <taxon>Intrasporangiaceae</taxon>
        <taxon>Lapillicoccus</taxon>
    </lineage>
</organism>
<evidence type="ECO:0008006" key="4">
    <source>
        <dbReference type="Google" id="ProtNLM"/>
    </source>
</evidence>
<feature type="transmembrane region" description="Helical" evidence="1">
    <location>
        <begin position="118"/>
        <end position="139"/>
    </location>
</feature>
<feature type="transmembrane region" description="Helical" evidence="1">
    <location>
        <begin position="76"/>
        <end position="97"/>
    </location>
</feature>
<dbReference type="EMBL" id="VFMN01000001">
    <property type="protein sequence ID" value="TQJ09989.1"/>
    <property type="molecule type" value="Genomic_DNA"/>
</dbReference>
<evidence type="ECO:0000313" key="3">
    <source>
        <dbReference type="Proteomes" id="UP000317893"/>
    </source>
</evidence>
<evidence type="ECO:0000256" key="1">
    <source>
        <dbReference type="SAM" id="Phobius"/>
    </source>
</evidence>
<gene>
    <name evidence="2" type="ORF">FB458_3107</name>
</gene>
<proteinExistence type="predicted"/>
<evidence type="ECO:0000313" key="2">
    <source>
        <dbReference type="EMBL" id="TQJ09989.1"/>
    </source>
</evidence>
<reference evidence="2 3" key="1">
    <citation type="submission" date="2019-06" db="EMBL/GenBank/DDBJ databases">
        <title>Sequencing the genomes of 1000 actinobacteria strains.</title>
        <authorList>
            <person name="Klenk H.-P."/>
        </authorList>
    </citation>
    <scope>NUCLEOTIDE SEQUENCE [LARGE SCALE GENOMIC DNA]</scope>
    <source>
        <strain evidence="2 3">DSM 18607</strain>
    </source>
</reference>
<feature type="transmembrane region" description="Helical" evidence="1">
    <location>
        <begin position="332"/>
        <end position="352"/>
    </location>
</feature>
<feature type="transmembrane region" description="Helical" evidence="1">
    <location>
        <begin position="373"/>
        <end position="395"/>
    </location>
</feature>
<feature type="transmembrane region" description="Helical" evidence="1">
    <location>
        <begin position="234"/>
        <end position="257"/>
    </location>
</feature>
<keyword evidence="3" id="KW-1185">Reference proteome</keyword>
<feature type="transmembrane region" description="Helical" evidence="1">
    <location>
        <begin position="305"/>
        <end position="326"/>
    </location>
</feature>
<keyword evidence="1" id="KW-0812">Transmembrane</keyword>
<comment type="caution">
    <text evidence="2">The sequence shown here is derived from an EMBL/GenBank/DDBJ whole genome shotgun (WGS) entry which is preliminary data.</text>
</comment>
<keyword evidence="1" id="KW-0472">Membrane</keyword>
<keyword evidence="1" id="KW-1133">Transmembrane helix</keyword>
<feature type="transmembrane region" description="Helical" evidence="1">
    <location>
        <begin position="457"/>
        <end position="484"/>
    </location>
</feature>